<keyword evidence="4" id="KW-1185">Reference proteome</keyword>
<sequence>MISMAEPRRILLIKPSSLGDIVHTMPVVAAFKQRWPSAHLTWLVKRQWAEVVQRIEGVDAVWPVDPTLASWVGQALALRAQRFDLVVDLQGLLRSALVARITGCTQRVGFANGREGSPWWYTHRVAVSTSEMHAVERYLLIAAELGVPVKDAPQFRFRLLSQDVTTLRELFRRKGIDLDAPWVAMNVSARWPTKRWPAASFAAVATQLAARGIGPLVVIGGPDERETSGQVQSLAACPVIDLTGETPIGLLPALLSKACALITNDSGPMHVAAAVGRPVVSIFGPTSAVRTGPYGAGHTVLTHDVPCRPCFSRVCRHAVPMECLESITPEQVVAAVVSQQSCRAVSR</sequence>
<dbReference type="AlphaFoldDB" id="A0A330L8G4"/>
<dbReference type="PANTHER" id="PTHR30160:SF1">
    <property type="entry name" value="LIPOPOLYSACCHARIDE 1,2-N-ACETYLGLUCOSAMINETRANSFERASE-RELATED"/>
    <property type="match status" value="1"/>
</dbReference>
<dbReference type="EC" id="2.4.-.-" evidence="3"/>
<dbReference type="CDD" id="cd03789">
    <property type="entry name" value="GT9_LPS_heptosyltransferase"/>
    <property type="match status" value="1"/>
</dbReference>
<dbReference type="Pfam" id="PF01075">
    <property type="entry name" value="Glyco_transf_9"/>
    <property type="match status" value="1"/>
</dbReference>
<evidence type="ECO:0000313" key="4">
    <source>
        <dbReference type="Proteomes" id="UP000248168"/>
    </source>
</evidence>
<dbReference type="OrthoDB" id="9797795at2"/>
<reference evidence="4" key="1">
    <citation type="submission" date="2018-04" db="EMBL/GenBank/DDBJ databases">
        <authorList>
            <person name="Lucker S."/>
            <person name="Sakoula D."/>
        </authorList>
    </citation>
    <scope>NUCLEOTIDE SEQUENCE [LARGE SCALE GENOMIC DNA]</scope>
</reference>
<organism evidence="3 4">
    <name type="scientific">Nitrospira lenta</name>
    <dbReference type="NCBI Taxonomy" id="1436998"/>
    <lineage>
        <taxon>Bacteria</taxon>
        <taxon>Pseudomonadati</taxon>
        <taxon>Nitrospirota</taxon>
        <taxon>Nitrospiria</taxon>
        <taxon>Nitrospirales</taxon>
        <taxon>Nitrospiraceae</taxon>
        <taxon>Nitrospira</taxon>
    </lineage>
</organism>
<dbReference type="InParanoid" id="A0A330L8G4"/>
<accession>A0A330L8G4</accession>
<protein>
    <submittedName>
        <fullName evidence="3">Putative Lipopolysaccharide heptosyltransferase II</fullName>
        <ecNumber evidence="3">2.4.-.-</ecNumber>
    </submittedName>
</protein>
<evidence type="ECO:0000256" key="2">
    <source>
        <dbReference type="ARBA" id="ARBA00022679"/>
    </source>
</evidence>
<dbReference type="Proteomes" id="UP000248168">
    <property type="component" value="Unassembled WGS sequence"/>
</dbReference>
<dbReference type="GO" id="GO:0008713">
    <property type="term" value="F:ADP-heptose-lipopolysaccharide heptosyltransferase activity"/>
    <property type="evidence" value="ECO:0007669"/>
    <property type="project" value="TreeGrafter"/>
</dbReference>
<keyword evidence="1 3" id="KW-0328">Glycosyltransferase</keyword>
<keyword evidence="2 3" id="KW-0808">Transferase</keyword>
<dbReference type="PANTHER" id="PTHR30160">
    <property type="entry name" value="TETRAACYLDISACCHARIDE 4'-KINASE-RELATED"/>
    <property type="match status" value="1"/>
</dbReference>
<dbReference type="Gene3D" id="3.40.50.2000">
    <property type="entry name" value="Glycogen Phosphorylase B"/>
    <property type="match status" value="2"/>
</dbReference>
<evidence type="ECO:0000313" key="3">
    <source>
        <dbReference type="EMBL" id="SPP65645.1"/>
    </source>
</evidence>
<dbReference type="GO" id="GO:0005829">
    <property type="term" value="C:cytosol"/>
    <property type="evidence" value="ECO:0007669"/>
    <property type="project" value="TreeGrafter"/>
</dbReference>
<evidence type="ECO:0000256" key="1">
    <source>
        <dbReference type="ARBA" id="ARBA00022676"/>
    </source>
</evidence>
<dbReference type="InterPro" id="IPR051199">
    <property type="entry name" value="LPS_LOS_Heptosyltrfase"/>
</dbReference>
<dbReference type="EMBL" id="OUNR01000017">
    <property type="protein sequence ID" value="SPP65645.1"/>
    <property type="molecule type" value="Genomic_DNA"/>
</dbReference>
<name>A0A330L8G4_9BACT</name>
<dbReference type="GO" id="GO:0009244">
    <property type="term" value="P:lipopolysaccharide core region biosynthetic process"/>
    <property type="evidence" value="ECO:0007669"/>
    <property type="project" value="TreeGrafter"/>
</dbReference>
<dbReference type="SUPFAM" id="SSF53756">
    <property type="entry name" value="UDP-Glycosyltransferase/glycogen phosphorylase"/>
    <property type="match status" value="1"/>
</dbReference>
<dbReference type="FunCoup" id="A0A330L8G4">
    <property type="interactions" value="191"/>
</dbReference>
<dbReference type="InterPro" id="IPR002201">
    <property type="entry name" value="Glyco_trans_9"/>
</dbReference>
<proteinExistence type="predicted"/>
<gene>
    <name evidence="3" type="ORF">NITLEN_40118</name>
</gene>